<keyword evidence="2" id="KW-0378">Hydrolase</keyword>
<dbReference type="SUPFAM" id="SSF52279">
    <property type="entry name" value="Beta-D-glucan exohydrolase, C-terminal domain"/>
    <property type="match status" value="1"/>
</dbReference>
<dbReference type="PRINTS" id="PR00133">
    <property type="entry name" value="GLHYDRLASE3"/>
</dbReference>
<evidence type="ECO:0000256" key="4">
    <source>
        <dbReference type="SAM" id="SignalP"/>
    </source>
</evidence>
<proteinExistence type="predicted"/>
<feature type="domain" description="Fibronectin type III-like" evidence="5">
    <location>
        <begin position="618"/>
        <end position="686"/>
    </location>
</feature>
<evidence type="ECO:0000256" key="1">
    <source>
        <dbReference type="ARBA" id="ARBA00022729"/>
    </source>
</evidence>
<evidence type="ECO:0000313" key="7">
    <source>
        <dbReference type="Proteomes" id="UP000678393"/>
    </source>
</evidence>
<feature type="signal peptide" evidence="4">
    <location>
        <begin position="1"/>
        <end position="21"/>
    </location>
</feature>
<dbReference type="GO" id="GO:0046556">
    <property type="term" value="F:alpha-L-arabinofuranosidase activity"/>
    <property type="evidence" value="ECO:0007669"/>
    <property type="project" value="TreeGrafter"/>
</dbReference>
<dbReference type="GO" id="GO:0045493">
    <property type="term" value="P:xylan catabolic process"/>
    <property type="evidence" value="ECO:0007669"/>
    <property type="project" value="InterPro"/>
</dbReference>
<dbReference type="PANTHER" id="PTHR42721:SF42">
    <property type="entry name" value="FIBRONECTIN TYPE III-LIKE DOMAIN-CONTAINING PROTEIN"/>
    <property type="match status" value="1"/>
</dbReference>
<dbReference type="Gene3D" id="2.60.40.10">
    <property type="entry name" value="Immunoglobulins"/>
    <property type="match status" value="1"/>
</dbReference>
<dbReference type="Pfam" id="PF01915">
    <property type="entry name" value="Glyco_hydro_3_C"/>
    <property type="match status" value="2"/>
</dbReference>
<dbReference type="GO" id="GO:0031222">
    <property type="term" value="P:arabinan catabolic process"/>
    <property type="evidence" value="ECO:0007669"/>
    <property type="project" value="TreeGrafter"/>
</dbReference>
<keyword evidence="1 4" id="KW-0732">Signal</keyword>
<dbReference type="InterPro" id="IPR036962">
    <property type="entry name" value="Glyco_hydro_3_N_sf"/>
</dbReference>
<dbReference type="Pfam" id="PF00933">
    <property type="entry name" value="Glyco_hydro_3"/>
    <property type="match status" value="1"/>
</dbReference>
<dbReference type="Gene3D" id="3.20.20.300">
    <property type="entry name" value="Glycoside hydrolase, family 3, N-terminal domain"/>
    <property type="match status" value="1"/>
</dbReference>
<keyword evidence="7" id="KW-1185">Reference proteome</keyword>
<comment type="caution">
    <text evidence="6">The sequence shown here is derived from an EMBL/GenBank/DDBJ whole genome shotgun (WGS) entry which is preliminary data.</text>
</comment>
<dbReference type="GO" id="GO:0009044">
    <property type="term" value="F:xylan 1,4-beta-xylosidase activity"/>
    <property type="evidence" value="ECO:0007669"/>
    <property type="project" value="InterPro"/>
</dbReference>
<dbReference type="InterPro" id="IPR044993">
    <property type="entry name" value="BXL"/>
</dbReference>
<protein>
    <recommendedName>
        <fullName evidence="5">Fibronectin type III-like domain-containing protein</fullName>
    </recommendedName>
</protein>
<reference evidence="6" key="1">
    <citation type="submission" date="2021-04" db="EMBL/GenBank/DDBJ databases">
        <authorList>
            <consortium name="Molecular Ecology Group"/>
        </authorList>
    </citation>
    <scope>NUCLEOTIDE SEQUENCE</scope>
</reference>
<dbReference type="OrthoDB" id="47059at2759"/>
<dbReference type="InterPro" id="IPR013783">
    <property type="entry name" value="Ig-like_fold"/>
</dbReference>
<dbReference type="Pfam" id="PF14310">
    <property type="entry name" value="Fn3-like"/>
    <property type="match status" value="1"/>
</dbReference>
<dbReference type="InterPro" id="IPR001764">
    <property type="entry name" value="Glyco_hydro_3_N"/>
</dbReference>
<evidence type="ECO:0000256" key="3">
    <source>
        <dbReference type="ARBA" id="ARBA00023295"/>
    </source>
</evidence>
<accession>A0A8S3YH05</accession>
<name>A0A8S3YH05_9EUPU</name>
<sequence length="714" mass="79086">MVLQYMFCVLFLCSLDRVVNGQTYPFQDTSLSWEKRVDDLVSRLTLEEMQVQMARGGVGERGGPAPAIPRLGIGAYQWDSECISGAARAPENATAFPEPIGMSASFSPSLMFRVAAAIGTEVRGKHNDFVKRGVFGSHTGASCFSPVINIVRDPRWGRIWETYGEDPFLSGVLSQKYVKGLQGNDTRFVQATAGCKHFDVHGGPERLRSHFDAIVTDHDWRMTFLPAFRKCVQAGTFSLMCSYNKVNGIPACAHKQLLTDILRTEWNFTGYVISDQQAIENIIHSHHYVDNDVDAAAAAINAGCNLDLGNDIVQNVYMSIVEAVRQGKLTEEVVRERVRPLFYTRMRLGEFDPPDNNPYAQLNNSVVESPAHISLAVEAATKTFVLLKNQNNILPLKQGAYKNIAVIGPYADNNDLLFGDYRAQQDRSFTKTPLQALQELYPSVKHAQGCNDSTPCLSYSSSVTQGVVVGVDLVFVLLGTDSQAKIVLLLFNAGPLNVSFVDESDRVDAILACFLPGQATGEALVKVLTNSDGKSSPAGRLSVTWPKYESQLQPFINYSMEGRTYRYLKTEPLYPFGYGLSYSSFQYDGMELGDLSSPTQNLNVSLSVTNTGKLDADEVIQCYLEWGNQSLPVPQRQLVYFNRVHIPAGQKIQHSFHILWDNWAFRDNGQWSIQEGSMTLFCGGQQPGQKRKIPSSNVVSLPFIIPSSTRLAVL</sequence>
<evidence type="ECO:0000313" key="6">
    <source>
        <dbReference type="EMBL" id="CAG5114562.1"/>
    </source>
</evidence>
<dbReference type="SUPFAM" id="SSF51445">
    <property type="entry name" value="(Trans)glycosidases"/>
    <property type="match status" value="1"/>
</dbReference>
<dbReference type="AlphaFoldDB" id="A0A8S3YH05"/>
<dbReference type="InterPro" id="IPR017853">
    <property type="entry name" value="GH"/>
</dbReference>
<organism evidence="6 7">
    <name type="scientific">Candidula unifasciata</name>
    <dbReference type="NCBI Taxonomy" id="100452"/>
    <lineage>
        <taxon>Eukaryota</taxon>
        <taxon>Metazoa</taxon>
        <taxon>Spiralia</taxon>
        <taxon>Lophotrochozoa</taxon>
        <taxon>Mollusca</taxon>
        <taxon>Gastropoda</taxon>
        <taxon>Heterobranchia</taxon>
        <taxon>Euthyneura</taxon>
        <taxon>Panpulmonata</taxon>
        <taxon>Eupulmonata</taxon>
        <taxon>Stylommatophora</taxon>
        <taxon>Helicina</taxon>
        <taxon>Helicoidea</taxon>
        <taxon>Geomitridae</taxon>
        <taxon>Candidula</taxon>
    </lineage>
</organism>
<dbReference type="InterPro" id="IPR036881">
    <property type="entry name" value="Glyco_hydro_3_C_sf"/>
</dbReference>
<keyword evidence="3" id="KW-0326">Glycosidase</keyword>
<dbReference type="Gene3D" id="3.40.50.1700">
    <property type="entry name" value="Glycoside hydrolase family 3 C-terminal domain"/>
    <property type="match status" value="2"/>
</dbReference>
<dbReference type="Proteomes" id="UP000678393">
    <property type="component" value="Unassembled WGS sequence"/>
</dbReference>
<gene>
    <name evidence="6" type="ORF">CUNI_LOCUS120</name>
</gene>
<dbReference type="SMART" id="SM01217">
    <property type="entry name" value="Fn3_like"/>
    <property type="match status" value="1"/>
</dbReference>
<dbReference type="PANTHER" id="PTHR42721">
    <property type="entry name" value="SUGAR HYDROLASE-RELATED"/>
    <property type="match status" value="1"/>
</dbReference>
<dbReference type="EMBL" id="CAJHNH020000009">
    <property type="protein sequence ID" value="CAG5114562.1"/>
    <property type="molecule type" value="Genomic_DNA"/>
</dbReference>
<dbReference type="InterPro" id="IPR002772">
    <property type="entry name" value="Glyco_hydro_3_C"/>
</dbReference>
<evidence type="ECO:0000259" key="5">
    <source>
        <dbReference type="SMART" id="SM01217"/>
    </source>
</evidence>
<feature type="chain" id="PRO_5035900899" description="Fibronectin type III-like domain-containing protein" evidence="4">
    <location>
        <begin position="22"/>
        <end position="714"/>
    </location>
</feature>
<dbReference type="InterPro" id="IPR026891">
    <property type="entry name" value="Fn3-like"/>
</dbReference>
<evidence type="ECO:0000256" key="2">
    <source>
        <dbReference type="ARBA" id="ARBA00022801"/>
    </source>
</evidence>